<evidence type="ECO:0000313" key="1">
    <source>
        <dbReference type="EMBL" id="VDN09864.1"/>
    </source>
</evidence>
<accession>A0A3P7KZD8</accession>
<protein>
    <submittedName>
        <fullName evidence="1">Uncharacterized protein</fullName>
    </submittedName>
</protein>
<dbReference type="Proteomes" id="UP000281553">
    <property type="component" value="Unassembled WGS sequence"/>
</dbReference>
<keyword evidence="2" id="KW-1185">Reference proteome</keyword>
<evidence type="ECO:0000313" key="2">
    <source>
        <dbReference type="Proteomes" id="UP000281553"/>
    </source>
</evidence>
<reference evidence="1 2" key="1">
    <citation type="submission" date="2018-11" db="EMBL/GenBank/DDBJ databases">
        <authorList>
            <consortium name="Pathogen Informatics"/>
        </authorList>
    </citation>
    <scope>NUCLEOTIDE SEQUENCE [LARGE SCALE GENOMIC DNA]</scope>
</reference>
<name>A0A3P7KZD8_DIBLA</name>
<proteinExistence type="predicted"/>
<sequence length="224" mass="24652">MHTALRLCHSRGYSIIRVRSMQVAAFKQFYLSPWGIPNGSVSFRSDVDRHKSAEGLLGPPSSDGTSIINSPSYTRTSPHLPSPTITSTCLDSHSLRTVSAQVSSNDACKAPRISTVNPSPKFSSVSSHDIATASAPETVDVEQQKLDASLLILENPELLKYSDPSLTEKFQLPLADSLENEAQLEFRKFDRLHSVLYSELSGELKKLRALVGISETKLKINQKR</sequence>
<dbReference type="EMBL" id="UYRU01047966">
    <property type="protein sequence ID" value="VDN09864.1"/>
    <property type="molecule type" value="Genomic_DNA"/>
</dbReference>
<dbReference type="OrthoDB" id="10072039at2759"/>
<dbReference type="AlphaFoldDB" id="A0A3P7KZD8"/>
<organism evidence="1 2">
    <name type="scientific">Dibothriocephalus latus</name>
    <name type="common">Fish tapeworm</name>
    <name type="synonym">Diphyllobothrium latum</name>
    <dbReference type="NCBI Taxonomy" id="60516"/>
    <lineage>
        <taxon>Eukaryota</taxon>
        <taxon>Metazoa</taxon>
        <taxon>Spiralia</taxon>
        <taxon>Lophotrochozoa</taxon>
        <taxon>Platyhelminthes</taxon>
        <taxon>Cestoda</taxon>
        <taxon>Eucestoda</taxon>
        <taxon>Diphyllobothriidea</taxon>
        <taxon>Diphyllobothriidae</taxon>
        <taxon>Dibothriocephalus</taxon>
    </lineage>
</organism>
<gene>
    <name evidence="1" type="ORF">DILT_LOCUS5695</name>
</gene>